<dbReference type="AlphaFoldDB" id="A0A1I5L9K6"/>
<accession>A0A1I5L9K6</accession>
<evidence type="ECO:0000256" key="7">
    <source>
        <dbReference type="SAM" id="Phobius"/>
    </source>
</evidence>
<reference evidence="10" key="1">
    <citation type="submission" date="2016-10" db="EMBL/GenBank/DDBJ databases">
        <authorList>
            <person name="Varghese N."/>
            <person name="Submissions S."/>
        </authorList>
    </citation>
    <scope>NUCLEOTIDE SEQUENCE [LARGE SCALE GENOMIC DNA]</scope>
    <source>
        <strain evidence="10">S7</strain>
    </source>
</reference>
<dbReference type="FunFam" id="3.30.70.1450:FF:000009">
    <property type="entry name" value="SLC13 family permease"/>
    <property type="match status" value="1"/>
</dbReference>
<evidence type="ECO:0000256" key="6">
    <source>
        <dbReference type="ARBA" id="ARBA00023136"/>
    </source>
</evidence>
<dbReference type="InterPro" id="IPR031312">
    <property type="entry name" value="Na/sul_symport_CS"/>
</dbReference>
<dbReference type="STRING" id="1884432.SAMN05518683_101158"/>
<dbReference type="InterPro" id="IPR004680">
    <property type="entry name" value="Cit_transptr-like_dom"/>
</dbReference>
<dbReference type="GO" id="GO:0008324">
    <property type="term" value="F:monoatomic cation transmembrane transporter activity"/>
    <property type="evidence" value="ECO:0007669"/>
    <property type="project" value="InterPro"/>
</dbReference>
<dbReference type="RefSeq" id="WP_093334741.1">
    <property type="nucleotide sequence ID" value="NZ_FOXD01000001.1"/>
</dbReference>
<dbReference type="InterPro" id="IPR036721">
    <property type="entry name" value="RCK_C_sf"/>
</dbReference>
<feature type="transmembrane region" description="Helical" evidence="7">
    <location>
        <begin position="570"/>
        <end position="590"/>
    </location>
</feature>
<dbReference type="GO" id="GO:0005886">
    <property type="term" value="C:plasma membrane"/>
    <property type="evidence" value="ECO:0007669"/>
    <property type="project" value="TreeGrafter"/>
</dbReference>
<evidence type="ECO:0000256" key="3">
    <source>
        <dbReference type="ARBA" id="ARBA00022692"/>
    </source>
</evidence>
<gene>
    <name evidence="9" type="ORF">SAMN05518683_101158</name>
</gene>
<feature type="transmembrane region" description="Helical" evidence="7">
    <location>
        <begin position="51"/>
        <end position="70"/>
    </location>
</feature>
<name>A0A1I5L9K6_9BACI</name>
<evidence type="ECO:0000313" key="9">
    <source>
        <dbReference type="EMBL" id="SFO93937.1"/>
    </source>
</evidence>
<dbReference type="Gene3D" id="3.30.70.1450">
    <property type="entry name" value="Regulator of K+ conductance, C-terminal domain"/>
    <property type="match status" value="2"/>
</dbReference>
<evidence type="ECO:0000256" key="1">
    <source>
        <dbReference type="ARBA" id="ARBA00004141"/>
    </source>
</evidence>
<keyword evidence="10" id="KW-1185">Reference proteome</keyword>
<feature type="transmembrane region" description="Helical" evidence="7">
    <location>
        <begin position="529"/>
        <end position="550"/>
    </location>
</feature>
<sequence>MTIEIAVVLIGITGMLSGLFLEIARPDLLVFFTLFVFLMLGFVTPDEALAGFSNQGMMTVALLFVVAGVFEKSGLIERLMSSFLADTKTERGAMGKLLFPVSAFSAFFNNTPIVATLTPVVRRWTSRRDISPSKYLLPLSYASILGGTVTLIGTSTNLVVHGLLIDAGEKGFSFFQLAWVGVPITIAGLCYLLLFGRKLLPDHRSMIQRVNESTKDYLSEMKVTPEFQYSGRTVEEAQLRNLKGVYLIEIIRGKERISPVSSQTVIQTGDRLIFTGMISTIAELQKRKGLIVNTGTDLSLENIKNGDRRLVEAVVSHQSPLTQQSIKQGRFRQTYDAAVVAVHRNDERVEGKIGDIVPKAGDLLLLVSGPEFHNRMRERKDLYITTPLEKQKFYEDESQGWMTLIMLMALISCVMIGWLTIFKAMVIMVGALFVLRITSPSEAKEAVQFQVLLLIASALGIGNVITETGTAEWAADLLIHALQPFGILAVLISIYFMTNIFTELITNNAAAVIMFPIAYEISGEIGMEPVGMAVLTAVAASASFLSPIGYQTNLIVFGPGGYSFADYARVGFPLTLLCMIITVSVVYTMYT</sequence>
<feature type="transmembrane region" description="Helical" evidence="7">
    <location>
        <begin position="401"/>
        <end position="434"/>
    </location>
</feature>
<feature type="transmembrane region" description="Helical" evidence="7">
    <location>
        <begin position="135"/>
        <end position="154"/>
    </location>
</feature>
<dbReference type="Pfam" id="PF02080">
    <property type="entry name" value="TrkA_C"/>
    <property type="match status" value="1"/>
</dbReference>
<evidence type="ECO:0000256" key="5">
    <source>
        <dbReference type="ARBA" id="ARBA00022989"/>
    </source>
</evidence>
<evidence type="ECO:0000256" key="4">
    <source>
        <dbReference type="ARBA" id="ARBA00022737"/>
    </source>
</evidence>
<keyword evidence="5 7" id="KW-1133">Transmembrane helix</keyword>
<feature type="transmembrane region" description="Helical" evidence="7">
    <location>
        <begin position="477"/>
        <end position="498"/>
    </location>
</feature>
<dbReference type="PANTHER" id="PTHR43652">
    <property type="entry name" value="BASIC AMINO ACID ANTIPORTER YFCC-RELATED"/>
    <property type="match status" value="1"/>
</dbReference>
<dbReference type="PROSITE" id="PS01271">
    <property type="entry name" value="NA_SULFATE"/>
    <property type="match status" value="1"/>
</dbReference>
<feature type="transmembrane region" description="Helical" evidence="7">
    <location>
        <begin position="504"/>
        <end position="522"/>
    </location>
</feature>
<feature type="transmembrane region" description="Helical" evidence="7">
    <location>
        <begin position="28"/>
        <end position="45"/>
    </location>
</feature>
<proteinExistence type="predicted"/>
<organism evidence="9 10">
    <name type="scientific">Salibacterium halotolerans</name>
    <dbReference type="NCBI Taxonomy" id="1884432"/>
    <lineage>
        <taxon>Bacteria</taxon>
        <taxon>Bacillati</taxon>
        <taxon>Bacillota</taxon>
        <taxon>Bacilli</taxon>
        <taxon>Bacillales</taxon>
        <taxon>Bacillaceae</taxon>
    </lineage>
</organism>
<keyword evidence="4" id="KW-0677">Repeat</keyword>
<dbReference type="Pfam" id="PF03600">
    <property type="entry name" value="CitMHS"/>
    <property type="match status" value="1"/>
</dbReference>
<feature type="transmembrane region" description="Helical" evidence="7">
    <location>
        <begin position="446"/>
        <end position="465"/>
    </location>
</feature>
<feature type="transmembrane region" description="Helical" evidence="7">
    <location>
        <begin position="174"/>
        <end position="196"/>
    </location>
</feature>
<dbReference type="PANTHER" id="PTHR43652:SF2">
    <property type="entry name" value="BASIC AMINO ACID ANTIPORTER YFCC-RELATED"/>
    <property type="match status" value="1"/>
</dbReference>
<dbReference type="OrthoDB" id="9765532at2"/>
<dbReference type="EMBL" id="FOXD01000001">
    <property type="protein sequence ID" value="SFO93937.1"/>
    <property type="molecule type" value="Genomic_DNA"/>
</dbReference>
<evidence type="ECO:0000259" key="8">
    <source>
        <dbReference type="PROSITE" id="PS51202"/>
    </source>
</evidence>
<feature type="domain" description="RCK C-terminal" evidence="8">
    <location>
        <begin position="205"/>
        <end position="290"/>
    </location>
</feature>
<keyword evidence="3 7" id="KW-0812">Transmembrane</keyword>
<dbReference type="InterPro" id="IPR006037">
    <property type="entry name" value="RCK_C"/>
</dbReference>
<comment type="subcellular location">
    <subcellularLocation>
        <location evidence="1">Membrane</location>
        <topology evidence="1">Multi-pass membrane protein</topology>
    </subcellularLocation>
</comment>
<keyword evidence="2" id="KW-0813">Transport</keyword>
<dbReference type="PROSITE" id="PS51202">
    <property type="entry name" value="RCK_C"/>
    <property type="match status" value="2"/>
</dbReference>
<evidence type="ECO:0000256" key="2">
    <source>
        <dbReference type="ARBA" id="ARBA00022448"/>
    </source>
</evidence>
<evidence type="ECO:0000313" key="10">
    <source>
        <dbReference type="Proteomes" id="UP000198892"/>
    </source>
</evidence>
<dbReference type="InterPro" id="IPR051679">
    <property type="entry name" value="DASS-Related_Transporters"/>
</dbReference>
<dbReference type="GO" id="GO:0006813">
    <property type="term" value="P:potassium ion transport"/>
    <property type="evidence" value="ECO:0007669"/>
    <property type="project" value="InterPro"/>
</dbReference>
<dbReference type="SUPFAM" id="SSF116726">
    <property type="entry name" value="TrkA C-terminal domain-like"/>
    <property type="match status" value="2"/>
</dbReference>
<dbReference type="Proteomes" id="UP000198892">
    <property type="component" value="Unassembled WGS sequence"/>
</dbReference>
<protein>
    <submittedName>
        <fullName evidence="9">Di-and tricarboxylate transporter</fullName>
    </submittedName>
</protein>
<keyword evidence="6 7" id="KW-0472">Membrane</keyword>
<feature type="domain" description="RCK C-terminal" evidence="8">
    <location>
        <begin position="298"/>
        <end position="382"/>
    </location>
</feature>
<feature type="transmembrane region" description="Helical" evidence="7">
    <location>
        <begin position="6"/>
        <end position="21"/>
    </location>
</feature>